<dbReference type="SUPFAM" id="SSF51735">
    <property type="entry name" value="NAD(P)-binding Rossmann-fold domains"/>
    <property type="match status" value="1"/>
</dbReference>
<feature type="domain" description="NAD(P)-binding" evidence="1">
    <location>
        <begin position="6"/>
        <end position="179"/>
    </location>
</feature>
<accession>A0ABW8LY19</accession>
<dbReference type="PANTHER" id="PTHR43162:SF1">
    <property type="entry name" value="PRESTALK A DIFFERENTIATION PROTEIN A"/>
    <property type="match status" value="1"/>
</dbReference>
<comment type="caution">
    <text evidence="2">The sequence shown here is derived from an EMBL/GenBank/DDBJ whole genome shotgun (WGS) entry which is preliminary data.</text>
</comment>
<name>A0ABW8LY19_9ACTN</name>
<dbReference type="EMBL" id="JBJDQH010000015">
    <property type="protein sequence ID" value="MFK4270815.1"/>
    <property type="molecule type" value="Genomic_DNA"/>
</dbReference>
<evidence type="ECO:0000313" key="3">
    <source>
        <dbReference type="Proteomes" id="UP001620295"/>
    </source>
</evidence>
<dbReference type="Gene3D" id="3.40.50.720">
    <property type="entry name" value="NAD(P)-binding Rossmann-like Domain"/>
    <property type="match status" value="1"/>
</dbReference>
<keyword evidence="3" id="KW-1185">Reference proteome</keyword>
<reference evidence="2 3" key="1">
    <citation type="submission" date="2024-11" db="EMBL/GenBank/DDBJ databases">
        <title>The Natural Products Discovery Center: Release of the First 8490 Sequenced Strains for Exploring Actinobacteria Biosynthetic Diversity.</title>
        <authorList>
            <person name="Kalkreuter E."/>
            <person name="Kautsar S.A."/>
            <person name="Yang D."/>
            <person name="Bader C.D."/>
            <person name="Teijaro C.N."/>
            <person name="Fluegel L."/>
            <person name="Davis C.M."/>
            <person name="Simpson J.R."/>
            <person name="Lauterbach L."/>
            <person name="Steele A.D."/>
            <person name="Gui C."/>
            <person name="Meng S."/>
            <person name="Li G."/>
            <person name="Viehrig K."/>
            <person name="Ye F."/>
            <person name="Su P."/>
            <person name="Kiefer A.F."/>
            <person name="Nichols A."/>
            <person name="Cepeda A.J."/>
            <person name="Yan W."/>
            <person name="Fan B."/>
            <person name="Jiang Y."/>
            <person name="Adhikari A."/>
            <person name="Zheng C.-J."/>
            <person name="Schuster L."/>
            <person name="Cowan T.M."/>
            <person name="Smanski M.J."/>
            <person name="Chevrette M.G."/>
            <person name="De Carvalho L.P.S."/>
            <person name="Shen B."/>
        </authorList>
    </citation>
    <scope>NUCLEOTIDE SEQUENCE [LARGE SCALE GENOMIC DNA]</scope>
    <source>
        <strain evidence="2 3">NPDC020863</strain>
    </source>
</reference>
<protein>
    <submittedName>
        <fullName evidence="2">NAD(P)H-binding protein</fullName>
    </submittedName>
</protein>
<evidence type="ECO:0000259" key="1">
    <source>
        <dbReference type="Pfam" id="PF13460"/>
    </source>
</evidence>
<evidence type="ECO:0000313" key="2">
    <source>
        <dbReference type="EMBL" id="MFK4270815.1"/>
    </source>
</evidence>
<dbReference type="InterPro" id="IPR051604">
    <property type="entry name" value="Ergot_Alk_Oxidoreductase"/>
</dbReference>
<dbReference type="RefSeq" id="WP_358628085.1">
    <property type="nucleotide sequence ID" value="NZ_JBFACG010000059.1"/>
</dbReference>
<dbReference type="PANTHER" id="PTHR43162">
    <property type="match status" value="1"/>
</dbReference>
<dbReference type="InterPro" id="IPR016040">
    <property type="entry name" value="NAD(P)-bd_dom"/>
</dbReference>
<dbReference type="Proteomes" id="UP001620295">
    <property type="component" value="Unassembled WGS sequence"/>
</dbReference>
<proteinExistence type="predicted"/>
<dbReference type="Gene3D" id="3.90.25.10">
    <property type="entry name" value="UDP-galactose 4-epimerase, domain 1"/>
    <property type="match status" value="1"/>
</dbReference>
<dbReference type="InterPro" id="IPR036291">
    <property type="entry name" value="NAD(P)-bd_dom_sf"/>
</dbReference>
<organism evidence="2 3">
    <name type="scientific">Streptomyces milbemycinicus</name>
    <dbReference type="NCBI Taxonomy" id="476552"/>
    <lineage>
        <taxon>Bacteria</taxon>
        <taxon>Bacillati</taxon>
        <taxon>Actinomycetota</taxon>
        <taxon>Actinomycetes</taxon>
        <taxon>Kitasatosporales</taxon>
        <taxon>Streptomycetaceae</taxon>
        <taxon>Streptomyces</taxon>
    </lineage>
</organism>
<dbReference type="Pfam" id="PF13460">
    <property type="entry name" value="NAD_binding_10"/>
    <property type="match status" value="1"/>
</dbReference>
<sequence>MLLLTGATGNIGRELVRQLDAQGTEFRILVRDPARAADLPQRTERVVGDLDKPATLTSAFHGADRLFLLTPGIGTAHTAHAVAAARAAGVRHIVHLSSFNVLGDPMPAMGRWHHDRENLVRASGIPATFLRPGGFMTNALDWLPTLREARYVLDPIGPGRYAPIDPADIAAVAALALAEDGHQGEEYVLTGAETLTVTDQVRILAEATGTAIEIREVATAAEAVRSRFPHGAPPALAEALVEGFTLMRADTAGLRTDTVEQLLARKPRTFATWCAAHADVFRRALGV</sequence>
<gene>
    <name evidence="2" type="ORF">ACI2L5_38700</name>
</gene>